<dbReference type="RefSeq" id="WP_094380032.1">
    <property type="nucleotide sequence ID" value="NZ_NOKA02000060.1"/>
</dbReference>
<evidence type="ECO:0000259" key="8">
    <source>
        <dbReference type="PROSITE" id="PS50928"/>
    </source>
</evidence>
<evidence type="ECO:0000256" key="1">
    <source>
        <dbReference type="ARBA" id="ARBA00004651"/>
    </source>
</evidence>
<dbReference type="PANTHER" id="PTHR43744:SF9">
    <property type="entry name" value="POLYGALACTURONAN_RHAMNOGALACTURONAN TRANSPORT SYSTEM PERMEASE PROTEIN YTCP"/>
    <property type="match status" value="1"/>
</dbReference>
<evidence type="ECO:0000256" key="3">
    <source>
        <dbReference type="ARBA" id="ARBA00022475"/>
    </source>
</evidence>
<dbReference type="SUPFAM" id="SSF161098">
    <property type="entry name" value="MetI-like"/>
    <property type="match status" value="1"/>
</dbReference>
<dbReference type="InterPro" id="IPR000515">
    <property type="entry name" value="MetI-like"/>
</dbReference>
<evidence type="ECO:0000313" key="10">
    <source>
        <dbReference type="EMBL" id="RDY29855.1"/>
    </source>
</evidence>
<reference evidence="9 12" key="2">
    <citation type="submission" date="2018-05" db="EMBL/GenBank/DDBJ databases">
        <title>Genomic Encyclopedia of Type Strains, Phase IV (KMG-IV): sequencing the most valuable type-strain genomes for metagenomic binning, comparative biology and taxonomic classification.</title>
        <authorList>
            <person name="Goeker M."/>
        </authorList>
    </citation>
    <scope>NUCLEOTIDE SEQUENCE [LARGE SCALE GENOMIC DNA]</scope>
    <source>
        <strain evidence="9 12">DSM 28816</strain>
    </source>
</reference>
<evidence type="ECO:0000256" key="6">
    <source>
        <dbReference type="ARBA" id="ARBA00023136"/>
    </source>
</evidence>
<dbReference type="CDD" id="cd06261">
    <property type="entry name" value="TM_PBP2"/>
    <property type="match status" value="1"/>
</dbReference>
<dbReference type="GO" id="GO:0055085">
    <property type="term" value="P:transmembrane transport"/>
    <property type="evidence" value="ECO:0007669"/>
    <property type="project" value="InterPro"/>
</dbReference>
<evidence type="ECO:0000256" key="4">
    <source>
        <dbReference type="ARBA" id="ARBA00022692"/>
    </source>
</evidence>
<comment type="similarity">
    <text evidence="7">Belongs to the binding-protein-dependent transport system permease family.</text>
</comment>
<feature type="domain" description="ABC transmembrane type-1" evidence="8">
    <location>
        <begin position="74"/>
        <end position="285"/>
    </location>
</feature>
<keyword evidence="3" id="KW-1003">Cell membrane</keyword>
<dbReference type="Pfam" id="PF00528">
    <property type="entry name" value="BPD_transp_1"/>
    <property type="match status" value="1"/>
</dbReference>
<protein>
    <submittedName>
        <fullName evidence="10">Carbohydrate ABC transporter permease</fullName>
    </submittedName>
    <submittedName>
        <fullName evidence="9">Putative aldouronate transport system permease protein</fullName>
    </submittedName>
</protein>
<name>A0A255I0Y6_9FIRM</name>
<comment type="caution">
    <text evidence="10">The sequence shown here is derived from an EMBL/GenBank/DDBJ whole genome shotgun (WGS) entry which is preliminary data.</text>
</comment>
<sequence length="300" mass="33685">MENSRKSKRYQFVINLIMMIITLFIILPFVLVFISSITDENVLIRNGYSFFPKKLSLYAYQYIIRQGEKIVRAYGVTILVTCAGTILNLAMSSLLAYPLSVKTLPHRRALTFFIFFTMLFNGGLVPTYLMYVNYIHIKNTIWALIVPNLLLSANNVLMIRSYFMTSIPDALFEAAKIDGAGHVKIFSTIVLPLGKPILVTMGLFSGLAYWNDWTNGLYYLSGNQGQKLYGIQNLLNQMITDIQYLASGKVAGNIGAEVAKLPTTSIRMAIAFIAMLPLFIIYPFLQKYFSEGITLGAVKG</sequence>
<keyword evidence="2 7" id="KW-0813">Transport</keyword>
<keyword evidence="6 7" id="KW-0472">Membrane</keyword>
<keyword evidence="5 7" id="KW-1133">Transmembrane helix</keyword>
<evidence type="ECO:0000313" key="12">
    <source>
        <dbReference type="Proteomes" id="UP000247523"/>
    </source>
</evidence>
<evidence type="ECO:0000256" key="7">
    <source>
        <dbReference type="RuleBase" id="RU363032"/>
    </source>
</evidence>
<feature type="transmembrane region" description="Helical" evidence="7">
    <location>
        <begin position="73"/>
        <end position="97"/>
    </location>
</feature>
<evidence type="ECO:0000313" key="9">
    <source>
        <dbReference type="EMBL" id="PXV85380.1"/>
    </source>
</evidence>
<feature type="transmembrane region" description="Helical" evidence="7">
    <location>
        <begin position="266"/>
        <end position="285"/>
    </location>
</feature>
<evidence type="ECO:0000256" key="5">
    <source>
        <dbReference type="ARBA" id="ARBA00022989"/>
    </source>
</evidence>
<feature type="transmembrane region" description="Helical" evidence="7">
    <location>
        <begin position="109"/>
        <end position="129"/>
    </location>
</feature>
<feature type="transmembrane region" description="Helical" evidence="7">
    <location>
        <begin position="12"/>
        <end position="34"/>
    </location>
</feature>
<evidence type="ECO:0000313" key="11">
    <source>
        <dbReference type="Proteomes" id="UP000216411"/>
    </source>
</evidence>
<comment type="subcellular location">
    <subcellularLocation>
        <location evidence="1 7">Cell membrane</location>
        <topology evidence="1 7">Multi-pass membrane protein</topology>
    </subcellularLocation>
</comment>
<dbReference type="AlphaFoldDB" id="A0A255I0Y6"/>
<dbReference type="PROSITE" id="PS50928">
    <property type="entry name" value="ABC_TM1"/>
    <property type="match status" value="1"/>
</dbReference>
<accession>A0A255I0Y6</accession>
<proteinExistence type="inferred from homology"/>
<reference evidence="10 11" key="1">
    <citation type="journal article" date="2017" name="Genome Announc.">
        <title>Draft Genome Sequence of a Sporulating and Motile Strain of Lachnotalea glycerini Isolated from Water in Quebec City, Canada.</title>
        <authorList>
            <person name="Maheux A.F."/>
            <person name="Boudreau D.K."/>
            <person name="Berube E."/>
            <person name="Boissinot M."/>
            <person name="Raymond F."/>
            <person name="Brodeur S."/>
            <person name="Corbeil J."/>
            <person name="Isabel S."/>
            <person name="Omar R.F."/>
            <person name="Bergeron M.G."/>
        </authorList>
    </citation>
    <scope>NUCLEOTIDE SEQUENCE [LARGE SCALE GENOMIC DNA]</scope>
    <source>
        <strain evidence="10 11">CCRI-19302</strain>
    </source>
</reference>
<feature type="transmembrane region" description="Helical" evidence="7">
    <location>
        <begin position="185"/>
        <end position="210"/>
    </location>
</feature>
<dbReference type="Proteomes" id="UP000247523">
    <property type="component" value="Unassembled WGS sequence"/>
</dbReference>
<dbReference type="EMBL" id="QICS01000017">
    <property type="protein sequence ID" value="PXV85380.1"/>
    <property type="molecule type" value="Genomic_DNA"/>
</dbReference>
<keyword evidence="11" id="KW-1185">Reference proteome</keyword>
<gene>
    <name evidence="9" type="ORF">C8E03_11716</name>
    <name evidence="10" type="ORF">CG710_017675</name>
</gene>
<organism evidence="10 11">
    <name type="scientific">Lachnotalea glycerini</name>
    <dbReference type="NCBI Taxonomy" id="1763509"/>
    <lineage>
        <taxon>Bacteria</taxon>
        <taxon>Bacillati</taxon>
        <taxon>Bacillota</taxon>
        <taxon>Clostridia</taxon>
        <taxon>Lachnospirales</taxon>
        <taxon>Lachnospiraceae</taxon>
        <taxon>Lachnotalea</taxon>
    </lineage>
</organism>
<dbReference type="OrthoDB" id="157184at2"/>
<dbReference type="PANTHER" id="PTHR43744">
    <property type="entry name" value="ABC TRANSPORTER PERMEASE PROTEIN MG189-RELATED-RELATED"/>
    <property type="match status" value="1"/>
</dbReference>
<evidence type="ECO:0000256" key="2">
    <source>
        <dbReference type="ARBA" id="ARBA00022448"/>
    </source>
</evidence>
<dbReference type="InterPro" id="IPR035906">
    <property type="entry name" value="MetI-like_sf"/>
</dbReference>
<dbReference type="Proteomes" id="UP000216411">
    <property type="component" value="Unassembled WGS sequence"/>
</dbReference>
<reference evidence="10" key="3">
    <citation type="submission" date="2018-07" db="EMBL/GenBank/DDBJ databases">
        <authorList>
            <person name="Quirk P.G."/>
            <person name="Krulwich T.A."/>
        </authorList>
    </citation>
    <scope>NUCLEOTIDE SEQUENCE</scope>
    <source>
        <strain evidence="10">CCRI-19302</strain>
    </source>
</reference>
<dbReference type="Gene3D" id="1.10.3720.10">
    <property type="entry name" value="MetI-like"/>
    <property type="match status" value="1"/>
</dbReference>
<dbReference type="EMBL" id="NOKA02000060">
    <property type="protein sequence ID" value="RDY29855.1"/>
    <property type="molecule type" value="Genomic_DNA"/>
</dbReference>
<dbReference type="GO" id="GO:0005886">
    <property type="term" value="C:plasma membrane"/>
    <property type="evidence" value="ECO:0007669"/>
    <property type="project" value="UniProtKB-SubCell"/>
</dbReference>
<feature type="transmembrane region" description="Helical" evidence="7">
    <location>
        <begin position="141"/>
        <end position="164"/>
    </location>
</feature>
<keyword evidence="4 7" id="KW-0812">Transmembrane</keyword>